<dbReference type="CDD" id="cd03235">
    <property type="entry name" value="ABC_Metallic_Cations"/>
    <property type="match status" value="1"/>
</dbReference>
<keyword evidence="3" id="KW-1003">Cell membrane</keyword>
<dbReference type="InterPro" id="IPR050153">
    <property type="entry name" value="Metal_Ion_Import_ABC"/>
</dbReference>
<dbReference type="SMART" id="SM00382">
    <property type="entry name" value="AAA"/>
    <property type="match status" value="1"/>
</dbReference>
<accession>A0A5J6PW98</accession>
<dbReference type="PROSITE" id="PS00211">
    <property type="entry name" value="ABC_TRANSPORTER_1"/>
    <property type="match status" value="1"/>
</dbReference>
<keyword evidence="3" id="KW-0472">Membrane</keyword>
<dbReference type="PROSITE" id="PS50893">
    <property type="entry name" value="ABC_TRANSPORTER_2"/>
    <property type="match status" value="1"/>
</dbReference>
<gene>
    <name evidence="8" type="ORF">D0T92_00210</name>
</gene>
<dbReference type="GO" id="GO:0005524">
    <property type="term" value="F:ATP binding"/>
    <property type="evidence" value="ECO:0007669"/>
    <property type="project" value="UniProtKB-KW"/>
</dbReference>
<dbReference type="AlphaFoldDB" id="A0A5J6PW98"/>
<feature type="compositionally biased region" description="Basic and acidic residues" evidence="6">
    <location>
        <begin position="298"/>
        <end position="307"/>
    </location>
</feature>
<evidence type="ECO:0000256" key="3">
    <source>
        <dbReference type="ARBA" id="ARBA00022475"/>
    </source>
</evidence>
<evidence type="ECO:0000313" key="8">
    <source>
        <dbReference type="EMBL" id="QEY27078.1"/>
    </source>
</evidence>
<keyword evidence="4" id="KW-0547">Nucleotide-binding</keyword>
<dbReference type="InterPro" id="IPR003593">
    <property type="entry name" value="AAA+_ATPase"/>
</dbReference>
<proteinExistence type="inferred from homology"/>
<feature type="region of interest" description="Disordered" evidence="6">
    <location>
        <begin position="285"/>
        <end position="307"/>
    </location>
</feature>
<dbReference type="Pfam" id="PF00005">
    <property type="entry name" value="ABC_tran"/>
    <property type="match status" value="1"/>
</dbReference>
<name>A0A5J6PW98_9NEIS</name>
<feature type="domain" description="ABC transporter" evidence="7">
    <location>
        <begin position="8"/>
        <end position="242"/>
    </location>
</feature>
<dbReference type="InterPro" id="IPR003439">
    <property type="entry name" value="ABC_transporter-like_ATP-bd"/>
</dbReference>
<evidence type="ECO:0000256" key="5">
    <source>
        <dbReference type="ARBA" id="ARBA00022840"/>
    </source>
</evidence>
<evidence type="ECO:0000256" key="4">
    <source>
        <dbReference type="ARBA" id="ARBA00022741"/>
    </source>
</evidence>
<dbReference type="GO" id="GO:0016887">
    <property type="term" value="F:ATP hydrolysis activity"/>
    <property type="evidence" value="ECO:0007669"/>
    <property type="project" value="InterPro"/>
</dbReference>
<dbReference type="PANTHER" id="PTHR42734:SF5">
    <property type="entry name" value="IRON TRANSPORT SYSTEM ATP-BINDING PROTEIN HI_0361-RELATED"/>
    <property type="match status" value="1"/>
</dbReference>
<evidence type="ECO:0000313" key="9">
    <source>
        <dbReference type="Proteomes" id="UP000325713"/>
    </source>
</evidence>
<reference evidence="8 9" key="1">
    <citation type="submission" date="2018-08" db="EMBL/GenBank/DDBJ databases">
        <title>Neisseria zalophi ATCC BAA-2455 complete genome.</title>
        <authorList>
            <person name="Veseli I.A."/>
            <person name="Buttler R."/>
            <person name="Mascarenhas dos Santos A.C."/>
            <person name="Pombert J.-F."/>
        </authorList>
    </citation>
    <scope>NUCLEOTIDE SEQUENCE [LARGE SCALE GENOMIC DNA]</scope>
    <source>
        <strain evidence="8 9">ATCC BAA-2455</strain>
    </source>
</reference>
<dbReference type="FunFam" id="3.40.50.300:FF:000134">
    <property type="entry name" value="Iron-enterobactin ABC transporter ATP-binding protein"/>
    <property type="match status" value="1"/>
</dbReference>
<protein>
    <submittedName>
        <fullName evidence="8">ATP-binding cassette domain-containing protein</fullName>
    </submittedName>
</protein>
<dbReference type="KEGG" id="nzl:D0T92_00210"/>
<dbReference type="InterPro" id="IPR017871">
    <property type="entry name" value="ABC_transporter-like_CS"/>
</dbReference>
<dbReference type="Gene3D" id="3.40.50.300">
    <property type="entry name" value="P-loop containing nucleotide triphosphate hydrolases"/>
    <property type="match status" value="1"/>
</dbReference>
<dbReference type="PANTHER" id="PTHR42734">
    <property type="entry name" value="METAL TRANSPORT SYSTEM ATP-BINDING PROTEIN TM_0124-RELATED"/>
    <property type="match status" value="1"/>
</dbReference>
<keyword evidence="5 8" id="KW-0067">ATP-binding</keyword>
<comment type="similarity">
    <text evidence="1">Belongs to the ABC transporter superfamily.</text>
</comment>
<dbReference type="EMBL" id="CP031700">
    <property type="protein sequence ID" value="QEY27078.1"/>
    <property type="molecule type" value="Genomic_DNA"/>
</dbReference>
<dbReference type="OrthoDB" id="9806726at2"/>
<evidence type="ECO:0000256" key="6">
    <source>
        <dbReference type="SAM" id="MobiDB-lite"/>
    </source>
</evidence>
<evidence type="ECO:0000256" key="2">
    <source>
        <dbReference type="ARBA" id="ARBA00022448"/>
    </source>
</evidence>
<keyword evidence="2" id="KW-0813">Transport</keyword>
<evidence type="ECO:0000259" key="7">
    <source>
        <dbReference type="PROSITE" id="PS50893"/>
    </source>
</evidence>
<sequence length="307" mass="33788">MFQTAASIHINDLTVRYNNGHTAIYDFSLGLEGGMTCALVGMNGSGKSTLFKSLMGLLKPHKGDIRLCGLPIIKALQNNFVSYVPQSEEVDWQFPVSVYDVVMQGRYGYMNFLRIPAKTDKQAVQTAMERVDIAHLAGRQIGELSGGQKKRVFIARALAQDSKVILLDEPFTGVDVKTENMIMDLLDQLRAEGRLILVSTHNLGAVPDFCDHVVMINGTVQAAGPIESTFNQRNLEHTFGGVLRHFKLASSDLHIDEDKRAVTVLAAEDKRPAVFYGQTKIDPPASAAKSVDNRKKKVEQVEGGEKD</sequence>
<dbReference type="SUPFAM" id="SSF52540">
    <property type="entry name" value="P-loop containing nucleoside triphosphate hydrolases"/>
    <property type="match status" value="1"/>
</dbReference>
<dbReference type="Proteomes" id="UP000325713">
    <property type="component" value="Chromosome"/>
</dbReference>
<evidence type="ECO:0000256" key="1">
    <source>
        <dbReference type="ARBA" id="ARBA00005417"/>
    </source>
</evidence>
<keyword evidence="9" id="KW-1185">Reference proteome</keyword>
<organism evidence="8 9">
    <name type="scientific">Neisseria zalophi</name>
    <dbReference type="NCBI Taxonomy" id="640030"/>
    <lineage>
        <taxon>Bacteria</taxon>
        <taxon>Pseudomonadati</taxon>
        <taxon>Pseudomonadota</taxon>
        <taxon>Betaproteobacteria</taxon>
        <taxon>Neisseriales</taxon>
        <taxon>Neisseriaceae</taxon>
        <taxon>Neisseria</taxon>
    </lineage>
</organism>
<dbReference type="InterPro" id="IPR027417">
    <property type="entry name" value="P-loop_NTPase"/>
</dbReference>